<organism evidence="1 2">
    <name type="scientific">Streptomyces lienomycini</name>
    <dbReference type="NCBI Taxonomy" id="284035"/>
    <lineage>
        <taxon>Bacteria</taxon>
        <taxon>Bacillati</taxon>
        <taxon>Actinomycetota</taxon>
        <taxon>Actinomycetes</taxon>
        <taxon>Kitasatosporales</taxon>
        <taxon>Streptomycetaceae</taxon>
        <taxon>Streptomyces</taxon>
    </lineage>
</organism>
<protein>
    <recommendedName>
        <fullName evidence="3">Tetracyclin repressor-like C-terminal domain-containing protein</fullName>
    </recommendedName>
</protein>
<sequence length="46" mass="4929">MIGPLVFHLMVRATLGQSSELDLPDLDATCEILTDAFLRATAPSTP</sequence>
<keyword evidence="2" id="KW-1185">Reference proteome</keyword>
<dbReference type="Proteomes" id="UP001595855">
    <property type="component" value="Unassembled WGS sequence"/>
</dbReference>
<proteinExistence type="predicted"/>
<accession>A0ABV9WJA0</accession>
<reference evidence="2" key="1">
    <citation type="journal article" date="2019" name="Int. J. Syst. Evol. Microbiol.">
        <title>The Global Catalogue of Microorganisms (GCM) 10K type strain sequencing project: providing services to taxonomists for standard genome sequencing and annotation.</title>
        <authorList>
            <consortium name="The Broad Institute Genomics Platform"/>
            <consortium name="The Broad Institute Genome Sequencing Center for Infectious Disease"/>
            <person name="Wu L."/>
            <person name="Ma J."/>
        </authorList>
    </citation>
    <scope>NUCLEOTIDE SEQUENCE [LARGE SCALE GENOMIC DNA]</scope>
    <source>
        <strain evidence="2">CGMCC 4.1542</strain>
    </source>
</reference>
<evidence type="ECO:0000313" key="2">
    <source>
        <dbReference type="Proteomes" id="UP001595855"/>
    </source>
</evidence>
<evidence type="ECO:0008006" key="3">
    <source>
        <dbReference type="Google" id="ProtNLM"/>
    </source>
</evidence>
<comment type="caution">
    <text evidence="1">The sequence shown here is derived from an EMBL/GenBank/DDBJ whole genome shotgun (WGS) entry which is preliminary data.</text>
</comment>
<dbReference type="RefSeq" id="WP_271413782.1">
    <property type="nucleotide sequence ID" value="NZ_BAAATN010000014.1"/>
</dbReference>
<gene>
    <name evidence="1" type="ORF">ACFPRC_00495</name>
</gene>
<name>A0ABV9WJA0_9ACTN</name>
<dbReference type="EMBL" id="JBHSJO010000001">
    <property type="protein sequence ID" value="MFC5013350.1"/>
    <property type="molecule type" value="Genomic_DNA"/>
</dbReference>
<evidence type="ECO:0000313" key="1">
    <source>
        <dbReference type="EMBL" id="MFC5013350.1"/>
    </source>
</evidence>